<accession>A0A392NC34</accession>
<proteinExistence type="predicted"/>
<protein>
    <submittedName>
        <fullName evidence="2">Uncharacterized protein</fullName>
    </submittedName>
</protein>
<dbReference type="Proteomes" id="UP000265520">
    <property type="component" value="Unassembled WGS sequence"/>
</dbReference>
<sequence>MSVPSWSLLLLSGGRRFAGLVAVGTVVVADMVVVVADLQIWWWPVPSWSLLLLSGGRRSSGGGCRYADVVVVWWKGGKGKDIG</sequence>
<name>A0A392NC34_9FABA</name>
<evidence type="ECO:0000313" key="3">
    <source>
        <dbReference type="Proteomes" id="UP000265520"/>
    </source>
</evidence>
<feature type="transmembrane region" description="Helical" evidence="1">
    <location>
        <begin position="20"/>
        <end position="43"/>
    </location>
</feature>
<reference evidence="2 3" key="1">
    <citation type="journal article" date="2018" name="Front. Plant Sci.">
        <title>Red Clover (Trifolium pratense) and Zigzag Clover (T. medium) - A Picture of Genomic Similarities and Differences.</title>
        <authorList>
            <person name="Dluhosova J."/>
            <person name="Istvanek J."/>
            <person name="Nedelnik J."/>
            <person name="Repkova J."/>
        </authorList>
    </citation>
    <scope>NUCLEOTIDE SEQUENCE [LARGE SCALE GENOMIC DNA]</scope>
    <source>
        <strain evidence="3">cv. 10/8</strain>
        <tissue evidence="2">Leaf</tissue>
    </source>
</reference>
<keyword evidence="1" id="KW-0472">Membrane</keyword>
<keyword evidence="1" id="KW-0812">Transmembrane</keyword>
<organism evidence="2 3">
    <name type="scientific">Trifolium medium</name>
    <dbReference type="NCBI Taxonomy" id="97028"/>
    <lineage>
        <taxon>Eukaryota</taxon>
        <taxon>Viridiplantae</taxon>
        <taxon>Streptophyta</taxon>
        <taxon>Embryophyta</taxon>
        <taxon>Tracheophyta</taxon>
        <taxon>Spermatophyta</taxon>
        <taxon>Magnoliopsida</taxon>
        <taxon>eudicotyledons</taxon>
        <taxon>Gunneridae</taxon>
        <taxon>Pentapetalae</taxon>
        <taxon>rosids</taxon>
        <taxon>fabids</taxon>
        <taxon>Fabales</taxon>
        <taxon>Fabaceae</taxon>
        <taxon>Papilionoideae</taxon>
        <taxon>50 kb inversion clade</taxon>
        <taxon>NPAAA clade</taxon>
        <taxon>Hologalegina</taxon>
        <taxon>IRL clade</taxon>
        <taxon>Trifolieae</taxon>
        <taxon>Trifolium</taxon>
    </lineage>
</organism>
<comment type="caution">
    <text evidence="2">The sequence shown here is derived from an EMBL/GenBank/DDBJ whole genome shotgun (WGS) entry which is preliminary data.</text>
</comment>
<keyword evidence="3" id="KW-1185">Reference proteome</keyword>
<evidence type="ECO:0000256" key="1">
    <source>
        <dbReference type="SAM" id="Phobius"/>
    </source>
</evidence>
<dbReference type="AlphaFoldDB" id="A0A392NC34"/>
<keyword evidence="1" id="KW-1133">Transmembrane helix</keyword>
<evidence type="ECO:0000313" key="2">
    <source>
        <dbReference type="EMBL" id="MCH96608.1"/>
    </source>
</evidence>
<dbReference type="EMBL" id="LXQA010032770">
    <property type="protein sequence ID" value="MCH96608.1"/>
    <property type="molecule type" value="Genomic_DNA"/>
</dbReference>